<reference evidence="3" key="1">
    <citation type="submission" date="2025-08" db="UniProtKB">
        <authorList>
            <consortium name="RefSeq"/>
        </authorList>
    </citation>
    <scope>IDENTIFICATION</scope>
    <source>
        <tissue evidence="3">Testes</tissue>
    </source>
</reference>
<sequence length="324" mass="37130">MPPSITGKTNSRILFNWRPCLVTFYSNVWNTRSACHLSTHIRRFLGLFCGAQCYLFSSQVLNYQSLPGRIRTHYILGGLPNPLVTGNGQTHLRLNHVLRGIHRLQGSSTRPRLPITFDILKGLCELLRKGVFGPYFDLMLEAAFLLAFFGFLRCSEFACTTNSFNPNLNLCVRDVKVVTRGEHIDHLSINIKTSKTDQFRRGFDLRLFPTNTSLCPVSTLYRFLTVRREMNAAQSEPLFLLPERIPLNRRVFTTSLRSLLTRLRLEPQYFAGHSFRIGAATTAASVHLPDHLIQTLGRWSSDCYRIYIRTPEKLLRYAFTALTQ</sequence>
<evidence type="ECO:0000256" key="1">
    <source>
        <dbReference type="ARBA" id="ARBA00023172"/>
    </source>
</evidence>
<organism evidence="2 3">
    <name type="scientific">Saccoglossus kowalevskii</name>
    <name type="common">Acorn worm</name>
    <dbReference type="NCBI Taxonomy" id="10224"/>
    <lineage>
        <taxon>Eukaryota</taxon>
        <taxon>Metazoa</taxon>
        <taxon>Hemichordata</taxon>
        <taxon>Enteropneusta</taxon>
        <taxon>Harrimaniidae</taxon>
        <taxon>Saccoglossus</taxon>
    </lineage>
</organism>
<feature type="non-terminal residue" evidence="3">
    <location>
        <position position="324"/>
    </location>
</feature>
<keyword evidence="2" id="KW-1185">Reference proteome</keyword>
<dbReference type="PANTHER" id="PTHR34605:SF3">
    <property type="entry name" value="P CELL-TYPE AGGLUTINATION PROTEIN MAP4-LIKE-RELATED"/>
    <property type="match status" value="1"/>
</dbReference>
<dbReference type="SUPFAM" id="SSF56349">
    <property type="entry name" value="DNA breaking-rejoining enzymes"/>
    <property type="match status" value="1"/>
</dbReference>
<dbReference type="GeneID" id="102807917"/>
<dbReference type="Gene3D" id="1.10.443.10">
    <property type="entry name" value="Intergrase catalytic core"/>
    <property type="match status" value="1"/>
</dbReference>
<proteinExistence type="predicted"/>
<dbReference type="InterPro" id="IPR052925">
    <property type="entry name" value="Phage_Integrase-like_Recomb"/>
</dbReference>
<dbReference type="RefSeq" id="XP_006822331.1">
    <property type="nucleotide sequence ID" value="XM_006822268.1"/>
</dbReference>
<name>A0ABM0MQP0_SACKO</name>
<dbReference type="InterPro" id="IPR013762">
    <property type="entry name" value="Integrase-like_cat_sf"/>
</dbReference>
<dbReference type="Proteomes" id="UP000694865">
    <property type="component" value="Unplaced"/>
</dbReference>
<dbReference type="InterPro" id="IPR011010">
    <property type="entry name" value="DNA_brk_join_enz"/>
</dbReference>
<evidence type="ECO:0000313" key="2">
    <source>
        <dbReference type="Proteomes" id="UP000694865"/>
    </source>
</evidence>
<keyword evidence="1" id="KW-0233">DNA recombination</keyword>
<dbReference type="PANTHER" id="PTHR34605">
    <property type="entry name" value="PHAGE_INTEGRASE DOMAIN-CONTAINING PROTEIN"/>
    <property type="match status" value="1"/>
</dbReference>
<accession>A0ABM0MQP0</accession>
<protein>
    <submittedName>
        <fullName evidence="3">Uncharacterized protein LOC102807917</fullName>
    </submittedName>
</protein>
<evidence type="ECO:0000313" key="3">
    <source>
        <dbReference type="RefSeq" id="XP_006822331.1"/>
    </source>
</evidence>
<gene>
    <name evidence="3" type="primary">LOC102807917</name>
</gene>